<dbReference type="InterPro" id="IPR053714">
    <property type="entry name" value="Iso_Racemase_Enz_sf"/>
</dbReference>
<dbReference type="RefSeq" id="WP_366193542.1">
    <property type="nucleotide sequence ID" value="NZ_JBFBVU010000015.1"/>
</dbReference>
<dbReference type="InterPro" id="IPR015942">
    <property type="entry name" value="Asp/Glu/hydantoin_racemase"/>
</dbReference>
<dbReference type="Gene3D" id="3.40.50.12500">
    <property type="match status" value="1"/>
</dbReference>
<comment type="caution">
    <text evidence="2">The sequence shown here is derived from an EMBL/GenBank/DDBJ whole genome shotgun (WGS) entry which is preliminary data.</text>
</comment>
<dbReference type="PANTHER" id="PTHR28047">
    <property type="entry name" value="PROTEIN DCG1"/>
    <property type="match status" value="1"/>
</dbReference>
<evidence type="ECO:0000313" key="2">
    <source>
        <dbReference type="EMBL" id="MEV8467667.1"/>
    </source>
</evidence>
<name>A0ABV3L7W9_9RHOB</name>
<dbReference type="Proteomes" id="UP001553161">
    <property type="component" value="Unassembled WGS sequence"/>
</dbReference>
<dbReference type="PANTHER" id="PTHR28047:SF5">
    <property type="entry name" value="PROTEIN DCG1"/>
    <property type="match status" value="1"/>
</dbReference>
<evidence type="ECO:0000313" key="3">
    <source>
        <dbReference type="Proteomes" id="UP001553161"/>
    </source>
</evidence>
<gene>
    <name evidence="2" type="ORF">AB0T83_12850</name>
</gene>
<organism evidence="2 3">
    <name type="scientific">Meridianimarinicoccus marinus</name>
    <dbReference type="NCBI Taxonomy" id="3231483"/>
    <lineage>
        <taxon>Bacteria</taxon>
        <taxon>Pseudomonadati</taxon>
        <taxon>Pseudomonadota</taxon>
        <taxon>Alphaproteobacteria</taxon>
        <taxon>Rhodobacterales</taxon>
        <taxon>Paracoccaceae</taxon>
        <taxon>Meridianimarinicoccus</taxon>
    </lineage>
</organism>
<proteinExistence type="inferred from homology"/>
<keyword evidence="3" id="KW-1185">Reference proteome</keyword>
<protein>
    <submittedName>
        <fullName evidence="2">Aspartate/glutamate racemase family protein</fullName>
    </submittedName>
</protein>
<accession>A0ABV3L7W9</accession>
<sequence length="247" mass="25055">MRILIANPNMSAEMTALMVEEARTTCRTGTEIIGGNATFGVSYIATRAEAALAAHALLDLVADAAGDVDAVVVGAFCPGLAEPVKELLPVPVVGLPEAGFSAARLFGRRIGLIGIGSRARGMNEEILHDLGARSDVVSIQRLPLSGTDLAADPEGADAAVIAAGMQAVETEDADVLILGGAAFSGIAARVAPHLPVPVVPPVPYAISMLETALTCGWRTPATGTFGPVRSDAARGVGAALTARLRGG</sequence>
<evidence type="ECO:0000256" key="1">
    <source>
        <dbReference type="ARBA" id="ARBA00038414"/>
    </source>
</evidence>
<dbReference type="EMBL" id="JBFBVU010000015">
    <property type="protein sequence ID" value="MEV8467667.1"/>
    <property type="molecule type" value="Genomic_DNA"/>
</dbReference>
<reference evidence="2 3" key="1">
    <citation type="submission" date="2024-07" db="EMBL/GenBank/DDBJ databases">
        <authorList>
            <person name="Kang M."/>
        </authorList>
    </citation>
    <scope>NUCLEOTIDE SEQUENCE [LARGE SCALE GENOMIC DNA]</scope>
    <source>
        <strain evidence="2 3">DFM31</strain>
    </source>
</reference>
<comment type="similarity">
    <text evidence="1">Belongs to the HyuE racemase family.</text>
</comment>
<dbReference type="InterPro" id="IPR052186">
    <property type="entry name" value="Hydantoin_racemase-like"/>
</dbReference>
<dbReference type="Pfam" id="PF01177">
    <property type="entry name" value="Asp_Glu_race"/>
    <property type="match status" value="1"/>
</dbReference>